<dbReference type="NCBIfam" id="TIGR02595">
    <property type="entry name" value="PEP_CTERM"/>
    <property type="match status" value="1"/>
</dbReference>
<proteinExistence type="predicted"/>
<evidence type="ECO:0000313" key="4">
    <source>
        <dbReference type="Proteomes" id="UP001524642"/>
    </source>
</evidence>
<sequence>MRSFKVALLAGTTLALLGAGSAHAASYAISVITGLTNGNGFDTTNTAPAFSGSTASATFTYTGNLNFINTAPQNNPSNPPGDLNSAFGFTAANVTNYSGTGTVTYQGTQVADFRNENRFLKSSGSVSDFGYGSYYTIALGNLAAGTTLVINHDDGLSLYRDGVRVAGGASGPTTVVADTFSNLTAGNYTLYYSRQNGSASVLQVAVPEPTSLALFGAGLLGLAYIRRGRSNRAA</sequence>
<protein>
    <submittedName>
        <fullName evidence="3">PEP-CTERM sorting domain-containing protein</fullName>
    </submittedName>
</protein>
<dbReference type="Proteomes" id="UP001524642">
    <property type="component" value="Unassembled WGS sequence"/>
</dbReference>
<dbReference type="EMBL" id="JANJOU010000040">
    <property type="protein sequence ID" value="MCR0985734.1"/>
    <property type="molecule type" value="Genomic_DNA"/>
</dbReference>
<keyword evidence="1" id="KW-0732">Signal</keyword>
<gene>
    <name evidence="3" type="ORF">NRP21_27145</name>
</gene>
<keyword evidence="4" id="KW-1185">Reference proteome</keyword>
<evidence type="ECO:0000256" key="1">
    <source>
        <dbReference type="SAM" id="SignalP"/>
    </source>
</evidence>
<feature type="chain" id="PRO_5046428395" evidence="1">
    <location>
        <begin position="25"/>
        <end position="234"/>
    </location>
</feature>
<dbReference type="Pfam" id="PF07589">
    <property type="entry name" value="PEP-CTERM"/>
    <property type="match status" value="1"/>
</dbReference>
<evidence type="ECO:0000259" key="2">
    <source>
        <dbReference type="Pfam" id="PF07589"/>
    </source>
</evidence>
<comment type="caution">
    <text evidence="3">The sequence shown here is derived from an EMBL/GenBank/DDBJ whole genome shotgun (WGS) entry which is preliminary data.</text>
</comment>
<organism evidence="3 4">
    <name type="scientific">Roseomonas populi</name>
    <dbReference type="NCBI Taxonomy" id="3121582"/>
    <lineage>
        <taxon>Bacteria</taxon>
        <taxon>Pseudomonadati</taxon>
        <taxon>Pseudomonadota</taxon>
        <taxon>Alphaproteobacteria</taxon>
        <taxon>Acetobacterales</taxon>
        <taxon>Roseomonadaceae</taxon>
        <taxon>Roseomonas</taxon>
    </lineage>
</organism>
<dbReference type="InterPro" id="IPR013424">
    <property type="entry name" value="Ice-binding_C"/>
</dbReference>
<name>A0ABT1XDC9_9PROT</name>
<evidence type="ECO:0000313" key="3">
    <source>
        <dbReference type="EMBL" id="MCR0985734.1"/>
    </source>
</evidence>
<feature type="signal peptide" evidence="1">
    <location>
        <begin position="1"/>
        <end position="24"/>
    </location>
</feature>
<feature type="domain" description="Ice-binding protein C-terminal" evidence="2">
    <location>
        <begin position="205"/>
        <end position="227"/>
    </location>
</feature>
<reference evidence="3 4" key="1">
    <citation type="submission" date="2022-06" db="EMBL/GenBank/DDBJ databases">
        <title>Roseomonas CN29.</title>
        <authorList>
            <person name="Cheng Y."/>
            <person name="He X."/>
        </authorList>
    </citation>
    <scope>NUCLEOTIDE SEQUENCE [LARGE SCALE GENOMIC DNA]</scope>
    <source>
        <strain evidence="3 4">CN29</strain>
    </source>
</reference>
<dbReference type="RefSeq" id="WP_257719380.1">
    <property type="nucleotide sequence ID" value="NZ_JANJOU010000040.1"/>
</dbReference>
<accession>A0ABT1XDC9</accession>